<feature type="region of interest" description="Disordered" evidence="1">
    <location>
        <begin position="19"/>
        <end position="39"/>
    </location>
</feature>
<reference evidence="2" key="1">
    <citation type="journal article" date="2021" name="Microb. Physiol.">
        <title>Proteogenomic Insights into the Physiology of Marine, Sulfate-Reducing, Filamentous Desulfonema limicola and Desulfonema magnum.</title>
        <authorList>
            <person name="Schnaars V."/>
            <person name="Wohlbrand L."/>
            <person name="Scheve S."/>
            <person name="Hinrichs C."/>
            <person name="Reinhardt R."/>
            <person name="Rabus R."/>
        </authorList>
    </citation>
    <scope>NUCLEOTIDE SEQUENCE</scope>
    <source>
        <strain evidence="2">4be13</strain>
    </source>
</reference>
<dbReference type="KEGG" id="dmm:dnm_026180"/>
<organism evidence="2 3">
    <name type="scientific">Desulfonema magnum</name>
    <dbReference type="NCBI Taxonomy" id="45655"/>
    <lineage>
        <taxon>Bacteria</taxon>
        <taxon>Pseudomonadati</taxon>
        <taxon>Thermodesulfobacteriota</taxon>
        <taxon>Desulfobacteria</taxon>
        <taxon>Desulfobacterales</taxon>
        <taxon>Desulfococcaceae</taxon>
        <taxon>Desulfonema</taxon>
    </lineage>
</organism>
<gene>
    <name evidence="2" type="ORF">dnm_026180</name>
</gene>
<keyword evidence="3" id="KW-1185">Reference proteome</keyword>
<sequence length="54" mass="6084">MTFSGKWWVSLRFTHPTTTPIPDIQKDGTDSPHEASVPKGRLKTARQFIADTDI</sequence>
<proteinExistence type="predicted"/>
<name>A0A975GME3_9BACT</name>
<dbReference type="Proteomes" id="UP000663722">
    <property type="component" value="Chromosome"/>
</dbReference>
<feature type="compositionally biased region" description="Basic and acidic residues" evidence="1">
    <location>
        <begin position="24"/>
        <end position="33"/>
    </location>
</feature>
<evidence type="ECO:0000256" key="1">
    <source>
        <dbReference type="SAM" id="MobiDB-lite"/>
    </source>
</evidence>
<evidence type="ECO:0000313" key="3">
    <source>
        <dbReference type="Proteomes" id="UP000663722"/>
    </source>
</evidence>
<dbReference type="EMBL" id="CP061800">
    <property type="protein sequence ID" value="QTA86594.1"/>
    <property type="molecule type" value="Genomic_DNA"/>
</dbReference>
<protein>
    <submittedName>
        <fullName evidence="2">Uncharacterized protein</fullName>
    </submittedName>
</protein>
<dbReference type="AlphaFoldDB" id="A0A975GME3"/>
<accession>A0A975GME3</accession>
<evidence type="ECO:0000313" key="2">
    <source>
        <dbReference type="EMBL" id="QTA86594.1"/>
    </source>
</evidence>